<dbReference type="Pfam" id="PF00593">
    <property type="entry name" value="TonB_dep_Rec_b-barrel"/>
    <property type="match status" value="1"/>
</dbReference>
<gene>
    <name evidence="14" type="ORF">HUK82_09545</name>
</gene>
<dbReference type="InterPro" id="IPR039426">
    <property type="entry name" value="TonB-dep_rcpt-like"/>
</dbReference>
<organism evidence="14 15">
    <name type="scientific">Ameyamaea chiangmaiensis</name>
    <dbReference type="NCBI Taxonomy" id="442969"/>
    <lineage>
        <taxon>Bacteria</taxon>
        <taxon>Pseudomonadati</taxon>
        <taxon>Pseudomonadota</taxon>
        <taxon>Alphaproteobacteria</taxon>
        <taxon>Acetobacterales</taxon>
        <taxon>Acetobacteraceae</taxon>
        <taxon>Ameyamaea</taxon>
    </lineage>
</organism>
<sequence>MGATALVAWFQAPVAASAQSAATTDTATKPTPASHARHTTHASHTAASKASTKAAPAAYTAAPYAPVARPVTVTNAATNRAALATTPVSSDENIVVTGSMLRTSNNTNANPVQVITSRQIQQTSAATLGDYLQRLPSIGNSGAANTQTNGFIGVSCSDIRNLGSTRVLVLVDGKRTTQDPGAACVDMNTIPVEMISSVEILKDGGSELYGADAVSGVINIKLRHDLNTGNLTFRGGITDHADSRTGLISGFKGWNFDHDRGNITITGQYMSQGPVMQRDRDWSRYSQVSNDPGETPLYGSGYTAGARILSGPAAGMIANTDGSGFHQYTSADRYNYAQDQNLSNYLQSSTLTGDAHYQFNRHFNLYANVRYNHKTASDTMAASPVAGSIYPSTLANPLTLPGNAPYMQNGLLQGEDAVIQKRYTDLGTRNSNASTDNLQIIGGANGVIVGDWNYDASMTYGISQGRYETDNMGNYRHILEEYGIVQTNPSDPGSAVTYNPSVCNASAGCVLSSPFAPMSQQAASYAKFNQQDHAQYMLRDFNLRVNNDRVAKLPYKNGGNIGLAFGVEHRSEQLSYTPDPLAQNGDTTGNTQAYSGGGFNATEVYGEAKFPLLHNAFLAKDLTADAQGRWSHYNTFGNTQNWKVGLNWAPIRDIRFRATLGTSYRQPNVYELYGGQALGYAAATDPCAQASSYGGLSANVIATCARQGINTATFESANPGQVPAISGGNSKLQPEIGRTYTVGTVITPRWIPGLSASVEYWHYTIKNEISALAAQYAMDGCYTGSATQYCSDISRNSNQQLNYVTTLDANLGGLKTSGIDFDLDYRIRLSSFDTLTLSNNFQQLVSYLQQNTPGGEWYNYAGRLFYAGSAYVGGTNGLPRVTDYATATWSHGNFSFTYMMHYIGGMRWNSQSTENGDLTAATAGQWRTPGIFTHDVTVNYRLKQWNFEVGVNNILDKDPPFVFDAATNTANAIYSENMIGRYVFAQVGVNF</sequence>
<comment type="similarity">
    <text evidence="8 9">Belongs to the TonB-dependent receptor family.</text>
</comment>
<keyword evidence="4 8" id="KW-0812">Transmembrane</keyword>
<dbReference type="Pfam" id="PF07715">
    <property type="entry name" value="Plug"/>
    <property type="match status" value="1"/>
</dbReference>
<reference evidence="14 15" key="1">
    <citation type="submission" date="2020-06" db="EMBL/GenBank/DDBJ databases">
        <title>Description of novel acetic acid bacteria.</title>
        <authorList>
            <person name="Sombolestani A."/>
        </authorList>
    </citation>
    <scope>NUCLEOTIDE SEQUENCE [LARGE SCALE GENOMIC DNA]</scope>
    <source>
        <strain evidence="14 15">LMG 27010</strain>
    </source>
</reference>
<feature type="compositionally biased region" description="Low complexity" evidence="10">
    <location>
        <begin position="42"/>
        <end position="51"/>
    </location>
</feature>
<dbReference type="PANTHER" id="PTHR47234">
    <property type="match status" value="1"/>
</dbReference>
<feature type="domain" description="TonB-dependent receptor-like beta-barrel" evidence="12">
    <location>
        <begin position="456"/>
        <end position="954"/>
    </location>
</feature>
<evidence type="ECO:0000256" key="5">
    <source>
        <dbReference type="ARBA" id="ARBA00023077"/>
    </source>
</evidence>
<comment type="subcellular location">
    <subcellularLocation>
        <location evidence="1 8">Cell outer membrane</location>
        <topology evidence="1 8">Multi-pass membrane protein</topology>
    </subcellularLocation>
</comment>
<evidence type="ECO:0000313" key="15">
    <source>
        <dbReference type="Proteomes" id="UP000585665"/>
    </source>
</evidence>
<protein>
    <submittedName>
        <fullName evidence="14">TonB-dependent receptor</fullName>
    </submittedName>
</protein>
<dbReference type="SUPFAM" id="SSF56935">
    <property type="entry name" value="Porins"/>
    <property type="match status" value="1"/>
</dbReference>
<dbReference type="EMBL" id="JABXXR010000066">
    <property type="protein sequence ID" value="NVN40805.1"/>
    <property type="molecule type" value="Genomic_DNA"/>
</dbReference>
<keyword evidence="14" id="KW-0675">Receptor</keyword>
<dbReference type="Proteomes" id="UP000585665">
    <property type="component" value="Unassembled WGS sequence"/>
</dbReference>
<keyword evidence="15" id="KW-1185">Reference proteome</keyword>
<evidence type="ECO:0000256" key="2">
    <source>
        <dbReference type="ARBA" id="ARBA00022448"/>
    </source>
</evidence>
<evidence type="ECO:0000256" key="3">
    <source>
        <dbReference type="ARBA" id="ARBA00022452"/>
    </source>
</evidence>
<feature type="domain" description="TonB-dependent receptor plug" evidence="13">
    <location>
        <begin position="108"/>
        <end position="217"/>
    </location>
</feature>
<keyword evidence="3 8" id="KW-1134">Transmembrane beta strand</keyword>
<feature type="signal peptide" evidence="11">
    <location>
        <begin position="1"/>
        <end position="18"/>
    </location>
</feature>
<proteinExistence type="inferred from homology"/>
<dbReference type="InterPro" id="IPR036942">
    <property type="entry name" value="Beta-barrel_TonB_sf"/>
</dbReference>
<name>A0A850P859_9PROT</name>
<feature type="chain" id="PRO_5032636705" evidence="11">
    <location>
        <begin position="19"/>
        <end position="991"/>
    </location>
</feature>
<dbReference type="InterPro" id="IPR012910">
    <property type="entry name" value="Plug_dom"/>
</dbReference>
<evidence type="ECO:0000313" key="14">
    <source>
        <dbReference type="EMBL" id="NVN40805.1"/>
    </source>
</evidence>
<feature type="region of interest" description="Disordered" evidence="10">
    <location>
        <begin position="19"/>
        <end position="51"/>
    </location>
</feature>
<evidence type="ECO:0000259" key="12">
    <source>
        <dbReference type="Pfam" id="PF00593"/>
    </source>
</evidence>
<evidence type="ECO:0000256" key="1">
    <source>
        <dbReference type="ARBA" id="ARBA00004571"/>
    </source>
</evidence>
<dbReference type="GO" id="GO:0009279">
    <property type="term" value="C:cell outer membrane"/>
    <property type="evidence" value="ECO:0007669"/>
    <property type="project" value="UniProtKB-SubCell"/>
</dbReference>
<dbReference type="Gene3D" id="2.40.170.20">
    <property type="entry name" value="TonB-dependent receptor, beta-barrel domain"/>
    <property type="match status" value="1"/>
</dbReference>
<dbReference type="Gene3D" id="2.170.130.10">
    <property type="entry name" value="TonB-dependent receptor, plug domain"/>
    <property type="match status" value="1"/>
</dbReference>
<keyword evidence="7 8" id="KW-0998">Cell outer membrane</keyword>
<evidence type="ECO:0000256" key="11">
    <source>
        <dbReference type="SAM" id="SignalP"/>
    </source>
</evidence>
<dbReference type="PROSITE" id="PS52016">
    <property type="entry name" value="TONB_DEPENDENT_REC_3"/>
    <property type="match status" value="1"/>
</dbReference>
<feature type="compositionally biased region" description="Low complexity" evidence="10">
    <location>
        <begin position="19"/>
        <end position="34"/>
    </location>
</feature>
<evidence type="ECO:0000256" key="10">
    <source>
        <dbReference type="SAM" id="MobiDB-lite"/>
    </source>
</evidence>
<evidence type="ECO:0000256" key="6">
    <source>
        <dbReference type="ARBA" id="ARBA00023136"/>
    </source>
</evidence>
<evidence type="ECO:0000256" key="4">
    <source>
        <dbReference type="ARBA" id="ARBA00022692"/>
    </source>
</evidence>
<keyword evidence="6 8" id="KW-0472">Membrane</keyword>
<evidence type="ECO:0000259" key="13">
    <source>
        <dbReference type="Pfam" id="PF07715"/>
    </source>
</evidence>
<evidence type="ECO:0000256" key="7">
    <source>
        <dbReference type="ARBA" id="ARBA00023237"/>
    </source>
</evidence>
<keyword evidence="11" id="KW-0732">Signal</keyword>
<keyword evidence="2 8" id="KW-0813">Transport</keyword>
<dbReference type="InterPro" id="IPR037066">
    <property type="entry name" value="Plug_dom_sf"/>
</dbReference>
<dbReference type="InterPro" id="IPR000531">
    <property type="entry name" value="Beta-barrel_TonB"/>
</dbReference>
<keyword evidence="5 9" id="KW-0798">TonB box</keyword>
<evidence type="ECO:0000256" key="9">
    <source>
        <dbReference type="RuleBase" id="RU003357"/>
    </source>
</evidence>
<comment type="caution">
    <text evidence="14">The sequence shown here is derived from an EMBL/GenBank/DDBJ whole genome shotgun (WGS) entry which is preliminary data.</text>
</comment>
<dbReference type="PANTHER" id="PTHR47234:SF2">
    <property type="entry name" value="TONB-DEPENDENT RECEPTOR"/>
    <property type="match status" value="1"/>
</dbReference>
<accession>A0A850P859</accession>
<dbReference type="AlphaFoldDB" id="A0A850P859"/>
<evidence type="ECO:0000256" key="8">
    <source>
        <dbReference type="PROSITE-ProRule" id="PRU01360"/>
    </source>
</evidence>